<dbReference type="SUPFAM" id="SSF55961">
    <property type="entry name" value="Bet v1-like"/>
    <property type="match status" value="1"/>
</dbReference>
<name>A0A1M5AAQ0_9BACT</name>
<evidence type="ECO:0000313" key="3">
    <source>
        <dbReference type="EMBL" id="SHF27358.1"/>
    </source>
</evidence>
<dbReference type="InterPro" id="IPR023393">
    <property type="entry name" value="START-like_dom_sf"/>
</dbReference>
<reference evidence="3 4" key="1">
    <citation type="submission" date="2016-11" db="EMBL/GenBank/DDBJ databases">
        <authorList>
            <person name="Jaros S."/>
            <person name="Januszkiewicz K."/>
            <person name="Wedrychowicz H."/>
        </authorList>
    </citation>
    <scope>NUCLEOTIDE SEQUENCE [LARGE SCALE GENOMIC DNA]</scope>
    <source>
        <strain evidence="3 4">DSM 26897</strain>
    </source>
</reference>
<gene>
    <name evidence="3" type="ORF">SAMN05444008_106188</name>
</gene>
<accession>A0A1M5AAQ0</accession>
<dbReference type="InterPro" id="IPR013538">
    <property type="entry name" value="ASHA1/2-like_C"/>
</dbReference>
<proteinExistence type="inferred from homology"/>
<evidence type="ECO:0000313" key="4">
    <source>
        <dbReference type="Proteomes" id="UP000184368"/>
    </source>
</evidence>
<dbReference type="Pfam" id="PF08327">
    <property type="entry name" value="AHSA1"/>
    <property type="match status" value="1"/>
</dbReference>
<dbReference type="Gene3D" id="3.30.530.20">
    <property type="match status" value="1"/>
</dbReference>
<organism evidence="3 4">
    <name type="scientific">Cnuella takakiae</name>
    <dbReference type="NCBI Taxonomy" id="1302690"/>
    <lineage>
        <taxon>Bacteria</taxon>
        <taxon>Pseudomonadati</taxon>
        <taxon>Bacteroidota</taxon>
        <taxon>Chitinophagia</taxon>
        <taxon>Chitinophagales</taxon>
        <taxon>Chitinophagaceae</taxon>
        <taxon>Cnuella</taxon>
    </lineage>
</organism>
<feature type="domain" description="Activator of Hsp90 ATPase homologue 1/2-like C-terminal" evidence="2">
    <location>
        <begin position="15"/>
        <end position="135"/>
    </location>
</feature>
<dbReference type="AlphaFoldDB" id="A0A1M5AAQ0"/>
<dbReference type="STRING" id="1302690.BUE76_09075"/>
<dbReference type="CDD" id="cd08897">
    <property type="entry name" value="SRPBCC_CalC_Aha1-like_4"/>
    <property type="match status" value="1"/>
</dbReference>
<protein>
    <submittedName>
        <fullName evidence="3">Uncharacterized conserved protein YndB, AHSA1/START domain</fullName>
    </submittedName>
</protein>
<dbReference type="Proteomes" id="UP000184368">
    <property type="component" value="Unassembled WGS sequence"/>
</dbReference>
<sequence length="140" mass="15730">MASPTTLTVQTTVAAAPEKAWELFTRPEHITQWNQASEDWHTTTATNDLREGGSFSYRMEAKDGSFGFDFAGTYRQVEPYSLIAFTLNDGRLVEVKFEPSGNGTAITETFEAESENPVEMQQMGWQLILDNYEKYAGLQS</sequence>
<evidence type="ECO:0000259" key="2">
    <source>
        <dbReference type="Pfam" id="PF08327"/>
    </source>
</evidence>
<keyword evidence="4" id="KW-1185">Reference proteome</keyword>
<dbReference type="EMBL" id="FQUO01000006">
    <property type="protein sequence ID" value="SHF27358.1"/>
    <property type="molecule type" value="Genomic_DNA"/>
</dbReference>
<evidence type="ECO:0000256" key="1">
    <source>
        <dbReference type="ARBA" id="ARBA00006817"/>
    </source>
</evidence>
<dbReference type="OrthoDB" id="384974at2"/>
<comment type="similarity">
    <text evidence="1">Belongs to the AHA1 family.</text>
</comment>
<dbReference type="RefSeq" id="WP_073042470.1">
    <property type="nucleotide sequence ID" value="NZ_FQUO01000006.1"/>
</dbReference>